<sequence>MTFINDFSKPIKFLVGMNGSGKSYALNEALKEQEQWAFLITEDGMPIIPRHMNQVSINLDSMSYNYLDEGSRGQLGRETEEEDISEKAQRVISFCNEIIRKLNLFITKSKGQEKLYNMMSIFTSYNLNHVRVIYFDEPENFLDEEFLKVIADFFDVLINSDYIVRVATHNSRLLNILKVNLEDVIFFHTHSQFLVAEDEIKEIFQSSSNQIERIREQQRIQTDASIQYKLDLLNHEQAFNSFIEQNLKSEEFYRSLFYKKIIIVEGISDIVALASMKNDFDSSIEIYNPNGKAFIPFFVQLFLKLRKEVIVIIDGDIPIQEEDTLLKHPVAITHFLKEFEARNEIKLVIHTPDLEGFYNIDLEQIGGSLGMSNTVRRTNKGWLKFLAAFIFFSEEVNKERLRGHVLGTADENQFQFQ</sequence>
<dbReference type="EMBL" id="JBHTLM010000017">
    <property type="protein sequence ID" value="MFD1178539.1"/>
    <property type="molecule type" value="Genomic_DNA"/>
</dbReference>
<proteinExistence type="predicted"/>
<evidence type="ECO:0000259" key="1">
    <source>
        <dbReference type="Pfam" id="PF20469"/>
    </source>
</evidence>
<keyword evidence="3" id="KW-1185">Reference proteome</keyword>
<dbReference type="RefSeq" id="WP_379320975.1">
    <property type="nucleotide sequence ID" value="NZ_JBHTLM010000017.1"/>
</dbReference>
<accession>A0ABW3S1G9</accession>
<dbReference type="SUPFAM" id="SSF52540">
    <property type="entry name" value="P-loop containing nucleoside triphosphate hydrolases"/>
    <property type="match status" value="1"/>
</dbReference>
<feature type="domain" description="OLD protein-like TOPRIM" evidence="1">
    <location>
        <begin position="256"/>
        <end position="316"/>
    </location>
</feature>
<dbReference type="InterPro" id="IPR027417">
    <property type="entry name" value="P-loop_NTPase"/>
</dbReference>
<dbReference type="Proteomes" id="UP001597262">
    <property type="component" value="Unassembled WGS sequence"/>
</dbReference>
<protein>
    <submittedName>
        <fullName evidence="2">TOPRIM nucleotidyl transferase/hydrolase domain-containing protein</fullName>
    </submittedName>
</protein>
<evidence type="ECO:0000313" key="2">
    <source>
        <dbReference type="EMBL" id="MFD1178539.1"/>
    </source>
</evidence>
<dbReference type="Pfam" id="PF20469">
    <property type="entry name" value="OLD-like_TOPRIM"/>
    <property type="match status" value="1"/>
</dbReference>
<dbReference type="Gene3D" id="3.40.50.300">
    <property type="entry name" value="P-loop containing nucleotide triphosphate hydrolases"/>
    <property type="match status" value="1"/>
</dbReference>
<dbReference type="InterPro" id="IPR034139">
    <property type="entry name" value="TOPRIM_OLD"/>
</dbReference>
<reference evidence="3" key="1">
    <citation type="journal article" date="2019" name="Int. J. Syst. Evol. Microbiol.">
        <title>The Global Catalogue of Microorganisms (GCM) 10K type strain sequencing project: providing services to taxonomists for standard genome sequencing and annotation.</title>
        <authorList>
            <consortium name="The Broad Institute Genomics Platform"/>
            <consortium name="The Broad Institute Genome Sequencing Center for Infectious Disease"/>
            <person name="Wu L."/>
            <person name="Ma J."/>
        </authorList>
    </citation>
    <scope>NUCLEOTIDE SEQUENCE [LARGE SCALE GENOMIC DNA]</scope>
    <source>
        <strain evidence="3">CCUG 59189</strain>
    </source>
</reference>
<gene>
    <name evidence="2" type="ORF">ACFQ3W_19870</name>
</gene>
<evidence type="ECO:0000313" key="3">
    <source>
        <dbReference type="Proteomes" id="UP001597262"/>
    </source>
</evidence>
<dbReference type="GO" id="GO:0016740">
    <property type="term" value="F:transferase activity"/>
    <property type="evidence" value="ECO:0007669"/>
    <property type="project" value="UniProtKB-KW"/>
</dbReference>
<comment type="caution">
    <text evidence="2">The sequence shown here is derived from an EMBL/GenBank/DDBJ whole genome shotgun (WGS) entry which is preliminary data.</text>
</comment>
<keyword evidence="2" id="KW-0808">Transferase</keyword>
<organism evidence="2 3">
    <name type="scientific">Paenibacillus puldeungensis</name>
    <dbReference type="NCBI Taxonomy" id="696536"/>
    <lineage>
        <taxon>Bacteria</taxon>
        <taxon>Bacillati</taxon>
        <taxon>Bacillota</taxon>
        <taxon>Bacilli</taxon>
        <taxon>Bacillales</taxon>
        <taxon>Paenibacillaceae</taxon>
        <taxon>Paenibacillus</taxon>
    </lineage>
</organism>
<name>A0ABW3S1G9_9BACL</name>